<protein>
    <recommendedName>
        <fullName evidence="3">Probable oxidoreductase</fullName>
    </recommendedName>
</protein>
<evidence type="ECO:0000256" key="1">
    <source>
        <dbReference type="ARBA" id="ARBA00006484"/>
    </source>
</evidence>
<name>A0A4Q9RD61_9GAMM</name>
<dbReference type="PRINTS" id="PR00081">
    <property type="entry name" value="GDHRDH"/>
</dbReference>
<dbReference type="GO" id="GO:0016491">
    <property type="term" value="F:oxidoreductase activity"/>
    <property type="evidence" value="ECO:0007669"/>
    <property type="project" value="UniProtKB-KW"/>
</dbReference>
<dbReference type="FunFam" id="3.40.50.720:FF:000594">
    <property type="entry name" value="Short-chain oxidoreductase"/>
    <property type="match status" value="1"/>
</dbReference>
<dbReference type="RefSeq" id="WP_131184709.1">
    <property type="nucleotide sequence ID" value="NZ_QJUO01000016.1"/>
</dbReference>
<evidence type="ECO:0000256" key="3">
    <source>
        <dbReference type="ARBA" id="ARBA00071493"/>
    </source>
</evidence>
<dbReference type="InterPro" id="IPR002347">
    <property type="entry name" value="SDR_fam"/>
</dbReference>
<dbReference type="Proteomes" id="UP000292639">
    <property type="component" value="Unassembled WGS sequence"/>
</dbReference>
<dbReference type="Gene3D" id="3.40.50.720">
    <property type="entry name" value="NAD(P)-binding Rossmann-like Domain"/>
    <property type="match status" value="1"/>
</dbReference>
<reference evidence="4 5" key="1">
    <citation type="submission" date="2018-06" db="EMBL/GenBank/DDBJ databases">
        <title>Three novel Pseudomonas species isolated from symptomatic oak.</title>
        <authorList>
            <person name="Bueno-Gonzalez V."/>
            <person name="Brady C."/>
        </authorList>
    </citation>
    <scope>NUCLEOTIDE SEQUENCE [LARGE SCALE GENOMIC DNA]</scope>
    <source>
        <strain evidence="4 5">P17C</strain>
    </source>
</reference>
<dbReference type="PANTHER" id="PTHR24320">
    <property type="entry name" value="RETINOL DEHYDROGENASE"/>
    <property type="match status" value="1"/>
</dbReference>
<accession>A0A4Q9RD61</accession>
<gene>
    <name evidence="4" type="ORF">DNJ96_06140</name>
</gene>
<dbReference type="AlphaFoldDB" id="A0A4Q9RD61"/>
<dbReference type="PANTHER" id="PTHR24320:SF148">
    <property type="entry name" value="NAD(P)-BINDING ROSSMANN-FOLD SUPERFAMILY PROTEIN"/>
    <property type="match status" value="1"/>
</dbReference>
<proteinExistence type="inferred from homology"/>
<dbReference type="SUPFAM" id="SSF51735">
    <property type="entry name" value="NAD(P)-binding Rossmann-fold domains"/>
    <property type="match status" value="1"/>
</dbReference>
<sequence>MPSPQHPIDSGFNAASTTQDVIAGIDLRGKTAIVTGGYAGLGLETTRTLAAAGAAVVVPARDRLKAEQALRGIDGVGIEAMDLIDPVSIDAFADRFLAAGRPLHILVNSAGIMALPTLTLDVRGFEYHFATNHLGHFQLTTRLLPALRQAEGARVVSVSAWAHRQSDVVFDDPFFQHREYQPMLGYGQSKTANILFAVGLDAREAGHGVRAFSLHPGSIVSTDLGRNFSREQLLAFGVIDAAGNPILDPQRQLKTVEQGAATQVWCATHPRLAGIGGVYCENVEVARLVPPEDSREWGSDDSTRKLGVMPYAVDPAAADRLWALSENLLGDGR</sequence>
<dbReference type="InterPro" id="IPR036291">
    <property type="entry name" value="NAD(P)-bd_dom_sf"/>
</dbReference>
<evidence type="ECO:0000313" key="5">
    <source>
        <dbReference type="Proteomes" id="UP000292639"/>
    </source>
</evidence>
<evidence type="ECO:0000313" key="4">
    <source>
        <dbReference type="EMBL" id="TBU98359.1"/>
    </source>
</evidence>
<keyword evidence="5" id="KW-1185">Reference proteome</keyword>
<organism evidence="4 5">
    <name type="scientific">Stutzerimonas kirkiae</name>
    <dbReference type="NCBI Taxonomy" id="2211392"/>
    <lineage>
        <taxon>Bacteria</taxon>
        <taxon>Pseudomonadati</taxon>
        <taxon>Pseudomonadota</taxon>
        <taxon>Gammaproteobacteria</taxon>
        <taxon>Pseudomonadales</taxon>
        <taxon>Pseudomonadaceae</taxon>
        <taxon>Stutzerimonas</taxon>
    </lineage>
</organism>
<comment type="caution">
    <text evidence="4">The sequence shown here is derived from an EMBL/GenBank/DDBJ whole genome shotgun (WGS) entry which is preliminary data.</text>
</comment>
<dbReference type="Pfam" id="PF00106">
    <property type="entry name" value="adh_short"/>
    <property type="match status" value="1"/>
</dbReference>
<dbReference type="EMBL" id="QJUP01000005">
    <property type="protein sequence ID" value="TBU98359.1"/>
    <property type="molecule type" value="Genomic_DNA"/>
</dbReference>
<keyword evidence="2" id="KW-0560">Oxidoreductase</keyword>
<evidence type="ECO:0000256" key="2">
    <source>
        <dbReference type="ARBA" id="ARBA00023002"/>
    </source>
</evidence>
<comment type="similarity">
    <text evidence="1">Belongs to the short-chain dehydrogenases/reductases (SDR) family.</text>
</comment>